<feature type="compositionally biased region" description="Polar residues" evidence="7">
    <location>
        <begin position="748"/>
        <end position="761"/>
    </location>
</feature>
<dbReference type="AlphaFoldDB" id="A0A797M7N8"/>
<gene>
    <name evidence="9" type="ORF">HJQ60_005353</name>
</gene>
<comment type="function">
    <text evidence="1">Possible endonuclease which induces a single-strand cut and initiates DNA replication.</text>
</comment>
<keyword evidence="4" id="KW-0540">Nuclease</keyword>
<keyword evidence="6" id="KW-0378">Hydrolase</keyword>
<feature type="compositionally biased region" description="Polar residues" evidence="7">
    <location>
        <begin position="696"/>
        <end position="705"/>
    </location>
</feature>
<evidence type="ECO:0000313" key="9">
    <source>
        <dbReference type="EMBL" id="HAI5335221.1"/>
    </source>
</evidence>
<sequence length="829" mass="94305">MEFVRDWQKPRPAIGREGLPVPETALDTILKCYRADEERALHAEEQGHPLAGTTIGNAIDKWEGAQERQEEAITLTQEARRHPPTLIQETLKELDTLPKWLRLPLIKHLNFLRRKQEDEQQKGKRGKDTRKYERFLKNGIPARLRRIREINARFAPLSFQAAAMRESLEELITLPNLSRERIQKIAVLLASAVKMHLADAMDKAREITGNDKDDNLNNWLIAYQYIGRRVLKLGITPPYWSALELRPDRRSPPDLTLVPGAVLRLNDAEWWNKKLRQMHDVWREELLRAAGLVSRQTSIYVSREALADFREKQARTRDFLKAHDVENEDGERISLEDIYYASTSNPHNRRNEMMACVKGMELIAQERGDVAFFVTVTAPSRFHSVTDAGTLNPKYKGTTVKDASDYLVYNFFASARKLIKKEKRGWYGIRTVEPHHDGTPHWHMLVFTSPENEARITEIMCNAAIREDRAELGDDITPRFKCEKIDPEKGTPTSYIATYIGKGIDAAAFGDTDPKTGKPPVDHESGKPMADTVENAVAWARLHRIRQFQFFGLPSRQVWREFRRLAGQMARNPKGPQALTNPKADALLVAADTGCFASYIMHQGGVLIPRSEYLARTAYVTAEEPNNYGEFPDRIYGVRMPELGDEFTLCTHPEEWKLVRKEPESDDRTGEGFDLQGDPVAPWTRGNNCHPDEKTTNNSTQTGQSEWAKLPPLPPSSDGFVSWFKSLKRPDRKKLQRLLKKRTEESRQNASGGTDTPTDTINLGVVLPELPEIVQVRRDLEALGADFPEAMAHSVFMGARVRLGDGRTVHRDEQTGRITVTSLQPEAKP</sequence>
<evidence type="ECO:0000256" key="1">
    <source>
        <dbReference type="ARBA" id="ARBA00003293"/>
    </source>
</evidence>
<evidence type="ECO:0000256" key="5">
    <source>
        <dbReference type="ARBA" id="ARBA00022759"/>
    </source>
</evidence>
<evidence type="ECO:0000256" key="2">
    <source>
        <dbReference type="ARBA" id="ARBA00009260"/>
    </source>
</evidence>
<dbReference type="EMBL" id="DABERK010000060">
    <property type="protein sequence ID" value="HAI5335221.1"/>
    <property type="molecule type" value="Genomic_DNA"/>
</dbReference>
<evidence type="ECO:0000256" key="7">
    <source>
        <dbReference type="SAM" id="MobiDB-lite"/>
    </source>
</evidence>
<keyword evidence="3" id="KW-0235">DNA replication</keyword>
<comment type="similarity">
    <text evidence="2">Belongs to the phage GPA family.</text>
</comment>
<name>A0A797M7N8_ECOLX</name>
<protein>
    <submittedName>
        <fullName evidence="9">Replication endonuclease</fullName>
    </submittedName>
</protein>
<evidence type="ECO:0000256" key="6">
    <source>
        <dbReference type="ARBA" id="ARBA00022801"/>
    </source>
</evidence>
<accession>A0A797M7N8</accession>
<dbReference type="Pfam" id="PF05840">
    <property type="entry name" value="Phage_GPA"/>
    <property type="match status" value="1"/>
</dbReference>
<feature type="region of interest" description="Disordered" evidence="7">
    <location>
        <begin position="660"/>
        <end position="714"/>
    </location>
</feature>
<feature type="domain" description="Replication gene A protein-like" evidence="8">
    <location>
        <begin position="182"/>
        <end position="506"/>
    </location>
</feature>
<proteinExistence type="inferred from homology"/>
<evidence type="ECO:0000259" key="8">
    <source>
        <dbReference type="Pfam" id="PF05840"/>
    </source>
</evidence>
<dbReference type="GO" id="GO:0006260">
    <property type="term" value="P:DNA replication"/>
    <property type="evidence" value="ECO:0007669"/>
    <property type="project" value="UniProtKB-KW"/>
</dbReference>
<reference evidence="9" key="2">
    <citation type="submission" date="2020-03" db="EMBL/GenBank/DDBJ databases">
        <authorList>
            <consortium name="NCBI Pathogen Detection Project"/>
        </authorList>
    </citation>
    <scope>NUCLEOTIDE SEQUENCE</scope>
    <source>
        <strain evidence="9">AMC_487</strain>
    </source>
</reference>
<keyword evidence="5 9" id="KW-0255">Endonuclease</keyword>
<feature type="compositionally biased region" description="Basic and acidic residues" evidence="7">
    <location>
        <begin position="660"/>
        <end position="671"/>
    </location>
</feature>
<dbReference type="GO" id="GO:0004519">
    <property type="term" value="F:endonuclease activity"/>
    <property type="evidence" value="ECO:0007669"/>
    <property type="project" value="UniProtKB-KW"/>
</dbReference>
<evidence type="ECO:0000256" key="3">
    <source>
        <dbReference type="ARBA" id="ARBA00022705"/>
    </source>
</evidence>
<reference evidence="9" key="1">
    <citation type="journal article" date="2018" name="Genome Biol.">
        <title>SKESA: strategic k-mer extension for scrupulous assemblies.</title>
        <authorList>
            <person name="Souvorov A."/>
            <person name="Agarwala R."/>
            <person name="Lipman D.J."/>
        </authorList>
    </citation>
    <scope>NUCLEOTIDE SEQUENCE [LARGE SCALE GENOMIC DNA]</scope>
    <source>
        <strain evidence="9">AMC_487</strain>
    </source>
</reference>
<dbReference type="GO" id="GO:0016787">
    <property type="term" value="F:hydrolase activity"/>
    <property type="evidence" value="ECO:0007669"/>
    <property type="project" value="UniProtKB-KW"/>
</dbReference>
<dbReference type="InterPro" id="IPR008766">
    <property type="entry name" value="Replication_gene_A-like"/>
</dbReference>
<comment type="caution">
    <text evidence="9">The sequence shown here is derived from an EMBL/GenBank/DDBJ whole genome shotgun (WGS) entry which is preliminary data.</text>
</comment>
<evidence type="ECO:0000256" key="4">
    <source>
        <dbReference type="ARBA" id="ARBA00022722"/>
    </source>
</evidence>
<feature type="region of interest" description="Disordered" evidence="7">
    <location>
        <begin position="741"/>
        <end position="761"/>
    </location>
</feature>
<organism evidence="9">
    <name type="scientific">Escherichia coli</name>
    <dbReference type="NCBI Taxonomy" id="562"/>
    <lineage>
        <taxon>Bacteria</taxon>
        <taxon>Pseudomonadati</taxon>
        <taxon>Pseudomonadota</taxon>
        <taxon>Gammaproteobacteria</taxon>
        <taxon>Enterobacterales</taxon>
        <taxon>Enterobacteriaceae</taxon>
        <taxon>Escherichia</taxon>
    </lineage>
</organism>
<dbReference type="Proteomes" id="UP000845800">
    <property type="component" value="Unassembled WGS sequence"/>
</dbReference>